<feature type="domain" description="Carboxylesterase type B" evidence="4">
    <location>
        <begin position="122"/>
        <end position="302"/>
    </location>
</feature>
<dbReference type="GO" id="GO:0016787">
    <property type="term" value="F:hydrolase activity"/>
    <property type="evidence" value="ECO:0007669"/>
    <property type="project" value="UniProtKB-KW"/>
</dbReference>
<sequence>MPAQPPPVNGKALHYWTLRNTRAQQLWPCLLTLLYERSPLNAYWVNGSDSSGGCIAYVKRAQGFASVDCSSELPILCTQTAAPFTIGADDPSPPASSVPDAYKTIVSSEDLTITGFRDARTFRFLGIPYAVPPVGALRFEPSQAYNGSNNVSALTTGASCMQPYFGIVVPGPRQSEDCLFLNIFTPSLRAADIPTNKGDDETRPVIFWIHGGAYVSGAASHLGSYDRLGSLGSLASPFLLVGNQTLSDQILALEWVQKYISAFGGDPTRVTIMGESAGAASVGALISSPAAKGLFHAATMESFPLNCSITDEAKYVSCLRALPESAFATDVIVYFSPNQSVYNGQPLSEEVWLPSINATMLLGQLNDLLDNGTLPSPVPIMMGTMEDDGTLFLYDDVSSPFPESDYDNLLFEAFGGDLATTIINSTLFPLNTSDPDTVRNTVSYIITLYTFKCPTLQIARKLPNTTYLFEFRRGLPREGLPTVCTPQSPGRQQVCHEEDLPYVFGTPSLLGQAFNTTADLDLAQLVERSWNAFARTLDPSADSNEWPAFNASAEAAQILAWPASVEVSGGLSEMQEQQCKVFDKFGYVYQHINPLEQQFAWP</sequence>
<name>A0ABQ8K8V1_9APHY</name>
<evidence type="ECO:0000313" key="6">
    <source>
        <dbReference type="Proteomes" id="UP000814176"/>
    </source>
</evidence>
<comment type="similarity">
    <text evidence="1 3">Belongs to the type-B carboxylesterase/lipase family.</text>
</comment>
<dbReference type="InterPro" id="IPR019826">
    <property type="entry name" value="Carboxylesterase_B_AS"/>
</dbReference>
<dbReference type="SUPFAM" id="SSF53474">
    <property type="entry name" value="alpha/beta-Hydrolases"/>
    <property type="match status" value="1"/>
</dbReference>
<feature type="domain" description="Carboxylesterase type B" evidence="4">
    <location>
        <begin position="305"/>
        <end position="559"/>
    </location>
</feature>
<dbReference type="EMBL" id="JADCUA010000017">
    <property type="protein sequence ID" value="KAH9833746.1"/>
    <property type="molecule type" value="Genomic_DNA"/>
</dbReference>
<keyword evidence="2 3" id="KW-0378">Hydrolase</keyword>
<dbReference type="Gene3D" id="3.40.50.1820">
    <property type="entry name" value="alpha/beta hydrolase"/>
    <property type="match status" value="2"/>
</dbReference>
<evidence type="ECO:0000313" key="5">
    <source>
        <dbReference type="EMBL" id="KAH9833746.1"/>
    </source>
</evidence>
<dbReference type="Proteomes" id="UP000814176">
    <property type="component" value="Unassembled WGS sequence"/>
</dbReference>
<dbReference type="InterPro" id="IPR002018">
    <property type="entry name" value="CarbesteraseB"/>
</dbReference>
<evidence type="ECO:0000259" key="4">
    <source>
        <dbReference type="Pfam" id="PF00135"/>
    </source>
</evidence>
<dbReference type="PROSITE" id="PS00122">
    <property type="entry name" value="CARBOXYLESTERASE_B_1"/>
    <property type="match status" value="1"/>
</dbReference>
<accession>A0ABQ8K8V1</accession>
<comment type="caution">
    <text evidence="5">The sequence shown here is derived from an EMBL/GenBank/DDBJ whole genome shotgun (WGS) entry which is preliminary data.</text>
</comment>
<dbReference type="RefSeq" id="XP_047776462.1">
    <property type="nucleotide sequence ID" value="XM_047929036.1"/>
</dbReference>
<dbReference type="InterPro" id="IPR029058">
    <property type="entry name" value="AB_hydrolase_fold"/>
</dbReference>
<organism evidence="5 6">
    <name type="scientific">Rhodofomes roseus</name>
    <dbReference type="NCBI Taxonomy" id="34475"/>
    <lineage>
        <taxon>Eukaryota</taxon>
        <taxon>Fungi</taxon>
        <taxon>Dikarya</taxon>
        <taxon>Basidiomycota</taxon>
        <taxon>Agaricomycotina</taxon>
        <taxon>Agaricomycetes</taxon>
        <taxon>Polyporales</taxon>
        <taxon>Rhodofomes</taxon>
    </lineage>
</organism>
<reference evidence="5 6" key="1">
    <citation type="journal article" date="2021" name="Environ. Microbiol.">
        <title>Gene family expansions and transcriptome signatures uncover fungal adaptations to wood decay.</title>
        <authorList>
            <person name="Hage H."/>
            <person name="Miyauchi S."/>
            <person name="Viragh M."/>
            <person name="Drula E."/>
            <person name="Min B."/>
            <person name="Chaduli D."/>
            <person name="Navarro D."/>
            <person name="Favel A."/>
            <person name="Norest M."/>
            <person name="Lesage-Meessen L."/>
            <person name="Balint B."/>
            <person name="Merenyi Z."/>
            <person name="de Eugenio L."/>
            <person name="Morin E."/>
            <person name="Martinez A.T."/>
            <person name="Baldrian P."/>
            <person name="Stursova M."/>
            <person name="Martinez M.J."/>
            <person name="Novotny C."/>
            <person name="Magnuson J.K."/>
            <person name="Spatafora J.W."/>
            <person name="Maurice S."/>
            <person name="Pangilinan J."/>
            <person name="Andreopoulos W."/>
            <person name="LaButti K."/>
            <person name="Hundley H."/>
            <person name="Na H."/>
            <person name="Kuo A."/>
            <person name="Barry K."/>
            <person name="Lipzen A."/>
            <person name="Henrissat B."/>
            <person name="Riley R."/>
            <person name="Ahrendt S."/>
            <person name="Nagy L.G."/>
            <person name="Grigoriev I.V."/>
            <person name="Martin F."/>
            <person name="Rosso M.N."/>
        </authorList>
    </citation>
    <scope>NUCLEOTIDE SEQUENCE [LARGE SCALE GENOMIC DNA]</scope>
    <source>
        <strain evidence="5 6">CIRM-BRFM 1785</strain>
    </source>
</reference>
<proteinExistence type="inferred from homology"/>
<dbReference type="PROSITE" id="PS00941">
    <property type="entry name" value="CARBOXYLESTERASE_B_2"/>
    <property type="match status" value="1"/>
</dbReference>
<keyword evidence="6" id="KW-1185">Reference proteome</keyword>
<evidence type="ECO:0000256" key="1">
    <source>
        <dbReference type="ARBA" id="ARBA00005964"/>
    </source>
</evidence>
<dbReference type="GeneID" id="72009768"/>
<dbReference type="EC" id="3.1.1.-" evidence="3"/>
<dbReference type="PANTHER" id="PTHR11559">
    <property type="entry name" value="CARBOXYLESTERASE"/>
    <property type="match status" value="1"/>
</dbReference>
<evidence type="ECO:0000256" key="2">
    <source>
        <dbReference type="ARBA" id="ARBA00022801"/>
    </source>
</evidence>
<dbReference type="InterPro" id="IPR050309">
    <property type="entry name" value="Type-B_Carboxylest/Lipase"/>
</dbReference>
<evidence type="ECO:0000256" key="3">
    <source>
        <dbReference type="RuleBase" id="RU361235"/>
    </source>
</evidence>
<dbReference type="Pfam" id="PF00135">
    <property type="entry name" value="COesterase"/>
    <property type="match status" value="2"/>
</dbReference>
<protein>
    <recommendedName>
        <fullName evidence="3">Carboxylic ester hydrolase</fullName>
        <ecNumber evidence="3">3.1.1.-</ecNumber>
    </recommendedName>
</protein>
<gene>
    <name evidence="5" type="ORF">C8Q71DRAFT_909307</name>
</gene>
<dbReference type="InterPro" id="IPR019819">
    <property type="entry name" value="Carboxylesterase_B_CS"/>
</dbReference>